<dbReference type="GO" id="GO:0016491">
    <property type="term" value="F:oxidoreductase activity"/>
    <property type="evidence" value="ECO:0007669"/>
    <property type="project" value="InterPro"/>
</dbReference>
<evidence type="ECO:0008006" key="3">
    <source>
        <dbReference type="Google" id="ProtNLM"/>
    </source>
</evidence>
<gene>
    <name evidence="1" type="ORF">HT102_01700</name>
</gene>
<name>A0A927PKV8_9ACTN</name>
<sequence>MPHIDMPTTMPAPGVVQDALGIARHAPSVWNRQPWQWRFDTKGLHLYADPERMSGVRDPLGRLTILSCGVALHHGLVALLGQSWDGAVQRFPRGISDTLVATVRLAPRYMTSPRDMAMFLAIEQRRTETRPLAAPAHDHAVFAALRATAENHGVGITILDDRGAYLVAPSARLPVRTERLGHWGMDPDYSAIAVLTTHHDTPRDWLRAGEALSEALLVATSHGLATCPVVDLPDRAGIASEAQRCARGPGPGSGAGNHAQAVLRIGVRRYPALPRTNRRAVQDLLQCR</sequence>
<protein>
    <recommendedName>
        <fullName evidence="3">Nitroreductase</fullName>
    </recommendedName>
</protein>
<dbReference type="RefSeq" id="WP_192037672.1">
    <property type="nucleotide sequence ID" value="NZ_JACYWE010000001.1"/>
</dbReference>
<dbReference type="SUPFAM" id="SSF55469">
    <property type="entry name" value="FMN-dependent nitroreductase-like"/>
    <property type="match status" value="1"/>
</dbReference>
<accession>A0A927PKV8</accession>
<dbReference type="Proteomes" id="UP000642993">
    <property type="component" value="Unassembled WGS sequence"/>
</dbReference>
<comment type="caution">
    <text evidence="1">The sequence shown here is derived from an EMBL/GenBank/DDBJ whole genome shotgun (WGS) entry which is preliminary data.</text>
</comment>
<organism evidence="1 2">
    <name type="scientific">Lolliginicoccus lacisalsi</name>
    <dbReference type="NCBI Taxonomy" id="2742202"/>
    <lineage>
        <taxon>Bacteria</taxon>
        <taxon>Bacillati</taxon>
        <taxon>Actinomycetota</taxon>
        <taxon>Actinomycetes</taxon>
        <taxon>Mycobacteriales</taxon>
        <taxon>Hoyosellaceae</taxon>
        <taxon>Lolliginicoccus</taxon>
    </lineage>
</organism>
<keyword evidence="2" id="KW-1185">Reference proteome</keyword>
<dbReference type="EMBL" id="JACYWE010000001">
    <property type="protein sequence ID" value="MBD8505204.1"/>
    <property type="molecule type" value="Genomic_DNA"/>
</dbReference>
<evidence type="ECO:0000313" key="2">
    <source>
        <dbReference type="Proteomes" id="UP000642993"/>
    </source>
</evidence>
<dbReference type="InterPro" id="IPR000415">
    <property type="entry name" value="Nitroreductase-like"/>
</dbReference>
<dbReference type="AlphaFoldDB" id="A0A927PKV8"/>
<dbReference type="Gene3D" id="3.40.109.10">
    <property type="entry name" value="NADH Oxidase"/>
    <property type="match status" value="1"/>
</dbReference>
<reference evidence="1" key="1">
    <citation type="submission" date="2020-09" db="EMBL/GenBank/DDBJ databases">
        <title>Hoyosella lacisalsi sp. nov., a halotolerant actinobacterium isolated from soil of Lake Gudzhirganskoe.</title>
        <authorList>
            <person name="Yang Q."/>
            <person name="Guo P.Y."/>
            <person name="Liu S.W."/>
            <person name="Li F.N."/>
            <person name="Sun C.H."/>
        </authorList>
    </citation>
    <scope>NUCLEOTIDE SEQUENCE</scope>
    <source>
        <strain evidence="1">G463</strain>
    </source>
</reference>
<proteinExistence type="predicted"/>
<evidence type="ECO:0000313" key="1">
    <source>
        <dbReference type="EMBL" id="MBD8505204.1"/>
    </source>
</evidence>